<reference evidence="13" key="1">
    <citation type="journal article" date="2014" name="Science">
        <title>The coffee genome provides insight into the convergent evolution of caffeine biosynthesis.</title>
        <authorList>
            <person name="Denoeud F."/>
            <person name="Carretero-Paulet L."/>
            <person name="Dereeper A."/>
            <person name="Droc G."/>
            <person name="Guyot R."/>
            <person name="Pietrella M."/>
            <person name="Zheng C."/>
            <person name="Alberti A."/>
            <person name="Anthony F."/>
            <person name="Aprea G."/>
            <person name="Aury J.M."/>
            <person name="Bento P."/>
            <person name="Bernard M."/>
            <person name="Bocs S."/>
            <person name="Campa C."/>
            <person name="Cenci A."/>
            <person name="Combes M.C."/>
            <person name="Crouzillat D."/>
            <person name="Da Silva C."/>
            <person name="Daddiego L."/>
            <person name="De Bellis F."/>
            <person name="Dussert S."/>
            <person name="Garsmeur O."/>
            <person name="Gayraud T."/>
            <person name="Guignon V."/>
            <person name="Jahn K."/>
            <person name="Jamilloux V."/>
            <person name="Joet T."/>
            <person name="Labadie K."/>
            <person name="Lan T."/>
            <person name="Leclercq J."/>
            <person name="Lepelley M."/>
            <person name="Leroy T."/>
            <person name="Li L.T."/>
            <person name="Librado P."/>
            <person name="Lopez L."/>
            <person name="Munoz A."/>
            <person name="Noel B."/>
            <person name="Pallavicini A."/>
            <person name="Perrotta G."/>
            <person name="Poncet V."/>
            <person name="Pot D."/>
            <person name="Priyono X."/>
            <person name="Rigoreau M."/>
            <person name="Rouard M."/>
            <person name="Rozas J."/>
            <person name="Tranchant-Dubreuil C."/>
            <person name="VanBuren R."/>
            <person name="Zhang Q."/>
            <person name="Andrade A.C."/>
            <person name="Argout X."/>
            <person name="Bertrand B."/>
            <person name="de Kochko A."/>
            <person name="Graziosi G."/>
            <person name="Henry R.J."/>
            <person name="Jayarama X."/>
            <person name="Ming R."/>
            <person name="Nagai C."/>
            <person name="Rounsley S."/>
            <person name="Sankoff D."/>
            <person name="Giuliano G."/>
            <person name="Albert V.A."/>
            <person name="Wincker P."/>
            <person name="Lashermes P."/>
        </authorList>
    </citation>
    <scope>NUCLEOTIDE SEQUENCE [LARGE SCALE GENOMIC DNA]</scope>
    <source>
        <strain evidence="13">cv. DH200-94</strain>
    </source>
</reference>
<dbReference type="FunFam" id="3.40.50.300:FF:000102">
    <property type="entry name" value="RNA helicase, activating signal cointegrator 1"/>
    <property type="match status" value="1"/>
</dbReference>
<evidence type="ECO:0000256" key="2">
    <source>
        <dbReference type="ARBA" id="ARBA00012552"/>
    </source>
</evidence>
<proteinExistence type="inferred from homology"/>
<evidence type="ECO:0000256" key="1">
    <source>
        <dbReference type="ARBA" id="ARBA00008894"/>
    </source>
</evidence>
<dbReference type="PANTHER" id="PTHR47961">
    <property type="entry name" value="DNA POLYMERASE THETA, PUTATIVE (AFU_ORTHOLOGUE AFUA_1G05260)-RELATED"/>
    <property type="match status" value="1"/>
</dbReference>
<keyword evidence="4" id="KW-0547">Nucleotide-binding</keyword>
<dbReference type="Pfam" id="PF00270">
    <property type="entry name" value="DEAD"/>
    <property type="match status" value="2"/>
</dbReference>
<dbReference type="OrthoDB" id="5575at2759"/>
<dbReference type="FunFam" id="3.40.50.300:FF:000368">
    <property type="entry name" value="U5 small nuclear ribonucleoprotein 200 kDa helicase"/>
    <property type="match status" value="1"/>
</dbReference>
<evidence type="ECO:0000256" key="8">
    <source>
        <dbReference type="ARBA" id="ARBA00047984"/>
    </source>
</evidence>
<keyword evidence="7" id="KW-0067">ATP-binding</keyword>
<dbReference type="CDD" id="cd18021">
    <property type="entry name" value="DEXHc_Brr2_2"/>
    <property type="match status" value="1"/>
</dbReference>
<dbReference type="SMART" id="SM00490">
    <property type="entry name" value="HELICc"/>
    <property type="match status" value="2"/>
</dbReference>
<dbReference type="SMART" id="SM00382">
    <property type="entry name" value="AAA"/>
    <property type="match status" value="2"/>
</dbReference>
<dbReference type="Gene3D" id="1.10.3380.10">
    <property type="entry name" value="Sec63 N-terminal domain-like domain"/>
    <property type="match status" value="1"/>
</dbReference>
<comment type="similarity">
    <text evidence="1">Belongs to the disease resistance NB-LRR family.</text>
</comment>
<dbReference type="EMBL" id="HG739138">
    <property type="protein sequence ID" value="CDP11346.1"/>
    <property type="molecule type" value="Genomic_DNA"/>
</dbReference>
<dbReference type="InterPro" id="IPR036388">
    <property type="entry name" value="WH-like_DNA-bd_sf"/>
</dbReference>
<dbReference type="Pfam" id="PF00271">
    <property type="entry name" value="Helicase_C"/>
    <property type="match status" value="1"/>
</dbReference>
<evidence type="ECO:0000256" key="9">
    <source>
        <dbReference type="ARBA" id="ARBA00055371"/>
    </source>
</evidence>
<dbReference type="CDD" id="cd18019">
    <property type="entry name" value="DEXHc_Brr2_1"/>
    <property type="match status" value="1"/>
</dbReference>
<dbReference type="SMART" id="SM00973">
    <property type="entry name" value="Sec63"/>
    <property type="match status" value="1"/>
</dbReference>
<dbReference type="SUPFAM" id="SSF46785">
    <property type="entry name" value="Winged helix' DNA-binding domain"/>
    <property type="match status" value="1"/>
</dbReference>
<dbReference type="InParanoid" id="A0A068USD8"/>
<dbReference type="FunFam" id="3.40.50.300:FF:000254">
    <property type="entry name" value="U5 small nuclear ribonucleoprotein helicase"/>
    <property type="match status" value="1"/>
</dbReference>
<evidence type="ECO:0000259" key="11">
    <source>
        <dbReference type="PROSITE" id="PS51194"/>
    </source>
</evidence>
<dbReference type="Pfam" id="PF02889">
    <property type="entry name" value="Sec63"/>
    <property type="match status" value="1"/>
</dbReference>
<sequence>MANKRCELPGGSFRNQKKGYEEIHVPALKPKPLAPGEELIKISSMPAWAQPAFKGMAQLNRVQSKVYETALFSADNILLCAPTGAGKTNVAMLTILQQIALNRNQDGSFNHSNYKIVYVAPMKALVAEVVGNLSNRLQDYDVKVKELSGDQTLTRQQIEETQIIVTTPEKWDIITRKSGDRTYTQLVKLLIIDEIHLLHDNRGPVLESIVARSVRQIETTKEHIRLVGLSATLPNYEDIALFLRVDAKKGLFHFDNSYRPVSLAQEYVGISVKKPLQRFQLMNDVCYEKVINVAGKHQVLIFVHSRKDTARTAQDSASREILQSHTELVKSNDLKDLLPYGFAIHHAGMVRADRQIVEDLFSGGHAQVLVSTATLAWGVNLPAHTVIIKGTEIYNPEKGAWTELSPLDVMQMLGRAGRPQFDTFGEGIIITRHSELQYYLSLMNQQLPIESQFLSKLADQLNAEIVLGSVQNAKEACTWLAYTYLNLRMLRNPSLYADLVHSAATLLHKNNLVKYDRKSGYFQVTDLGRIASNYYITHGTISTYNEHLKPTMGDIELCRLFGLSEEFRYVTVRQDEKVELGKLLDRVPIPIKESIEEPSAKINVLLQAYISQLKLEGLSLASDMVYYDLSSQEIGELIRFPKMGRTLHKLIHQLPKLNLAAHVQPITHSVLKVELTITPDFQWDDKVHGFVEPFWVIVEDNDGENILHREYFLLKKQHIDEDHTLDFRVSTHEPLPPQYFIRVVSDRWLGSQTVLPVSFRHLILPDKYPPPTELLDLQPLPVRALRNPSYEALYQEFEHFNPVQTQVFTILYHSDDNVLVAAPTGSGKTICAEFAILRNHQKGSESILRAVYIAPIEALAKERYNDWKRKFGDGLGMKVVELTGEIATDIKLLERGHIIISTPEKWDAVSRRWKQRKHVQQVSLFIVDELHLIGGRGGPILEVIVSRMRYIASQLENKIRIVALSTSLANAKDLGEWIGANSHGLFNFPPGVRPVPLDIHVQGIDAANFEARMQAMTKLTYTAIVKHAKKGKPAIVFVPARKHARLTAVDLMTYASVDPDKIMFLLQCAGDLEPFIDRIKEPTLKETLRYGVGYLQEGLTGTDQDIVKTLFETGGIQVCVMSSSMSWGVALSAHLVVIMGTRHYDGRENAHRDYPVTDLLQMMGHANRPLVDNLGKCVIFCHAPRKEYYKKFLYEAFPVESHLHHYLHDNLNAEVVVKAIQNKQDAVDYLTWTFMYRRLTQNPNYYNLQGVNHRHLSDHLSELVENTISDLEASKCVLFFFELQNQIEGFTGYLGFSFRV</sequence>
<dbReference type="Gramene" id="CDP11346">
    <property type="protein sequence ID" value="CDP11346"/>
    <property type="gene ID" value="GSCOC_T00033548001"/>
</dbReference>
<evidence type="ECO:0000256" key="4">
    <source>
        <dbReference type="ARBA" id="ARBA00022741"/>
    </source>
</evidence>
<protein>
    <recommendedName>
        <fullName evidence="2">RNA helicase</fullName>
        <ecNumber evidence="2">3.6.4.13</ecNumber>
    </recommendedName>
</protein>
<dbReference type="SUPFAM" id="SSF158702">
    <property type="entry name" value="Sec63 N-terminal domain-like"/>
    <property type="match status" value="1"/>
</dbReference>
<evidence type="ECO:0000313" key="13">
    <source>
        <dbReference type="Proteomes" id="UP000295252"/>
    </source>
</evidence>
<organism evidence="12 13">
    <name type="scientific">Coffea canephora</name>
    <name type="common">Robusta coffee</name>
    <dbReference type="NCBI Taxonomy" id="49390"/>
    <lineage>
        <taxon>Eukaryota</taxon>
        <taxon>Viridiplantae</taxon>
        <taxon>Streptophyta</taxon>
        <taxon>Embryophyta</taxon>
        <taxon>Tracheophyta</taxon>
        <taxon>Spermatophyta</taxon>
        <taxon>Magnoliopsida</taxon>
        <taxon>eudicotyledons</taxon>
        <taxon>Gunneridae</taxon>
        <taxon>Pentapetalae</taxon>
        <taxon>asterids</taxon>
        <taxon>lamiids</taxon>
        <taxon>Gentianales</taxon>
        <taxon>Rubiaceae</taxon>
        <taxon>Ixoroideae</taxon>
        <taxon>Gardenieae complex</taxon>
        <taxon>Bertiereae - Coffeeae clade</taxon>
        <taxon>Coffeeae</taxon>
        <taxon>Coffea</taxon>
    </lineage>
</organism>
<dbReference type="InterPro" id="IPR001650">
    <property type="entry name" value="Helicase_C-like"/>
</dbReference>
<dbReference type="Pfam" id="PF23445">
    <property type="entry name" value="WHD_SNRNP200"/>
    <property type="match status" value="2"/>
</dbReference>
<name>A0A068USD8_COFCA</name>
<dbReference type="PROSITE" id="PS51194">
    <property type="entry name" value="HELICASE_CTER"/>
    <property type="match status" value="1"/>
</dbReference>
<keyword evidence="3" id="KW-0507">mRNA processing</keyword>
<gene>
    <name evidence="12" type="ORF">GSCOC_T00033548001</name>
</gene>
<dbReference type="SUPFAM" id="SSF52540">
    <property type="entry name" value="P-loop containing nucleoside triphosphate hydrolases"/>
    <property type="match status" value="3"/>
</dbReference>
<evidence type="ECO:0000259" key="10">
    <source>
        <dbReference type="PROSITE" id="PS51192"/>
    </source>
</evidence>
<keyword evidence="3" id="KW-0747">Spliceosome</keyword>
<dbReference type="InterPro" id="IPR035892">
    <property type="entry name" value="C2_domain_sf"/>
</dbReference>
<feature type="domain" description="Helicase ATP-binding" evidence="10">
    <location>
        <begin position="809"/>
        <end position="986"/>
    </location>
</feature>
<dbReference type="EC" id="3.6.4.13" evidence="2"/>
<dbReference type="STRING" id="49390.A0A068USD8"/>
<dbReference type="InterPro" id="IPR050474">
    <property type="entry name" value="Hel308_SKI2-like"/>
</dbReference>
<dbReference type="CDD" id="cd18795">
    <property type="entry name" value="SF2_C_Ski2"/>
    <property type="match status" value="1"/>
</dbReference>
<dbReference type="GO" id="GO:0003676">
    <property type="term" value="F:nucleic acid binding"/>
    <property type="evidence" value="ECO:0007669"/>
    <property type="project" value="InterPro"/>
</dbReference>
<dbReference type="GO" id="GO:0005681">
    <property type="term" value="C:spliceosomal complex"/>
    <property type="evidence" value="ECO:0007669"/>
    <property type="project" value="UniProtKB-KW"/>
</dbReference>
<dbReference type="SMART" id="SM00487">
    <property type="entry name" value="DEXDc"/>
    <property type="match status" value="2"/>
</dbReference>
<dbReference type="OMA" id="MANKKCK"/>
<comment type="catalytic activity">
    <reaction evidence="8">
        <text>ATP + H2O = ADP + phosphate + H(+)</text>
        <dbReference type="Rhea" id="RHEA:13065"/>
        <dbReference type="ChEBI" id="CHEBI:15377"/>
        <dbReference type="ChEBI" id="CHEBI:15378"/>
        <dbReference type="ChEBI" id="CHEBI:30616"/>
        <dbReference type="ChEBI" id="CHEBI:43474"/>
        <dbReference type="ChEBI" id="CHEBI:456216"/>
        <dbReference type="EC" id="3.6.4.13"/>
    </reaction>
</comment>
<evidence type="ECO:0000256" key="6">
    <source>
        <dbReference type="ARBA" id="ARBA00022806"/>
    </source>
</evidence>
<evidence type="ECO:0000256" key="7">
    <source>
        <dbReference type="ARBA" id="ARBA00022840"/>
    </source>
</evidence>
<dbReference type="GO" id="GO:0016787">
    <property type="term" value="F:hydrolase activity"/>
    <property type="evidence" value="ECO:0007669"/>
    <property type="project" value="UniProtKB-KW"/>
</dbReference>
<dbReference type="InterPro" id="IPR003593">
    <property type="entry name" value="AAA+_ATPase"/>
</dbReference>
<dbReference type="InterPro" id="IPR004179">
    <property type="entry name" value="Sec63-dom"/>
</dbReference>
<evidence type="ECO:0000256" key="3">
    <source>
        <dbReference type="ARBA" id="ARBA00022728"/>
    </source>
</evidence>
<dbReference type="InterPro" id="IPR011545">
    <property type="entry name" value="DEAD/DEAH_box_helicase_dom"/>
</dbReference>
<dbReference type="PhylomeDB" id="A0A068USD8"/>
<dbReference type="FunFam" id="1.10.10.10:FF:000024">
    <property type="entry name" value="U5 small nuclear ribonucleoprotein helicase"/>
    <property type="match status" value="1"/>
</dbReference>
<accession>A0A068USD8</accession>
<feature type="domain" description="Helicase ATP-binding" evidence="10">
    <location>
        <begin position="68"/>
        <end position="251"/>
    </location>
</feature>
<comment type="function">
    <text evidence="9">RNA helicase that plays an essential role in pre-mRNA splicing as component of the U5 snRNP and U4/U6-U5 tri-snRNP complexes. Involved in spliceosome assembly, activation and disassembly.</text>
</comment>
<dbReference type="Gene3D" id="3.40.50.300">
    <property type="entry name" value="P-loop containing nucleotide triphosphate hydrolases"/>
    <property type="match status" value="4"/>
</dbReference>
<dbReference type="InterPro" id="IPR014001">
    <property type="entry name" value="Helicase_ATP-bd"/>
</dbReference>
<dbReference type="GO" id="GO:0005524">
    <property type="term" value="F:ATP binding"/>
    <property type="evidence" value="ECO:0007669"/>
    <property type="project" value="UniProtKB-KW"/>
</dbReference>
<dbReference type="Gene3D" id="2.60.40.150">
    <property type="entry name" value="C2 domain"/>
    <property type="match status" value="1"/>
</dbReference>
<dbReference type="PANTHER" id="PTHR47961:SF4">
    <property type="entry name" value="ACTIVATING SIGNAL COINTEGRATOR 1 COMPLEX SUBUNIT 3"/>
    <property type="match status" value="1"/>
</dbReference>
<dbReference type="InterPro" id="IPR036390">
    <property type="entry name" value="WH_DNA-bd_sf"/>
</dbReference>
<keyword evidence="13" id="KW-1185">Reference proteome</keyword>
<dbReference type="PROSITE" id="PS51192">
    <property type="entry name" value="HELICASE_ATP_BIND_1"/>
    <property type="match status" value="2"/>
</dbReference>
<dbReference type="GO" id="GO:0003724">
    <property type="term" value="F:RNA helicase activity"/>
    <property type="evidence" value="ECO:0007669"/>
    <property type="project" value="UniProtKB-EC"/>
</dbReference>
<keyword evidence="3" id="KW-0508">mRNA splicing</keyword>
<dbReference type="Gene3D" id="1.10.10.10">
    <property type="entry name" value="Winged helix-like DNA-binding domain superfamily/Winged helix DNA-binding domain"/>
    <property type="match status" value="2"/>
</dbReference>
<dbReference type="FunFam" id="1.10.10.10:FF:000012">
    <property type="entry name" value="U5 small nuclear ribonucleoprotein helicase"/>
    <property type="match status" value="1"/>
</dbReference>
<keyword evidence="6" id="KW-0347">Helicase</keyword>
<evidence type="ECO:0000313" key="12">
    <source>
        <dbReference type="EMBL" id="CDP11346.1"/>
    </source>
</evidence>
<dbReference type="Proteomes" id="UP000295252">
    <property type="component" value="Chromosome VII"/>
</dbReference>
<dbReference type="FunFam" id="2.60.40.150:FF:000004">
    <property type="entry name" value="RNA helicase, activating signal cointegrator 1"/>
    <property type="match status" value="1"/>
</dbReference>
<feature type="domain" description="Helicase C-terminal" evidence="11">
    <location>
        <begin position="285"/>
        <end position="481"/>
    </location>
</feature>
<dbReference type="InterPro" id="IPR027417">
    <property type="entry name" value="P-loop_NTPase"/>
</dbReference>
<keyword evidence="5" id="KW-0378">Hydrolase</keyword>
<dbReference type="InterPro" id="IPR057842">
    <property type="entry name" value="WH_MER3"/>
</dbReference>
<evidence type="ECO:0000256" key="5">
    <source>
        <dbReference type="ARBA" id="ARBA00022801"/>
    </source>
</evidence>